<dbReference type="PANTHER" id="PTHR30287:SF2">
    <property type="entry name" value="BLL1001 PROTEIN"/>
    <property type="match status" value="1"/>
</dbReference>
<keyword evidence="4 6" id="KW-1133">Transmembrane helix</keyword>
<feature type="domain" description="ABC3 transporter permease C-terminal" evidence="7">
    <location>
        <begin position="239"/>
        <end position="357"/>
    </location>
</feature>
<gene>
    <name evidence="8" type="ORF">ACFSUQ_07315</name>
</gene>
<keyword evidence="2" id="KW-1003">Cell membrane</keyword>
<evidence type="ECO:0000259" key="7">
    <source>
        <dbReference type="Pfam" id="PF02687"/>
    </source>
</evidence>
<feature type="transmembrane region" description="Helical" evidence="6">
    <location>
        <begin position="623"/>
        <end position="651"/>
    </location>
</feature>
<accession>A0ABW5RKP7</accession>
<evidence type="ECO:0000313" key="8">
    <source>
        <dbReference type="EMBL" id="MFD2675099.1"/>
    </source>
</evidence>
<proteinExistence type="predicted"/>
<evidence type="ECO:0000256" key="1">
    <source>
        <dbReference type="ARBA" id="ARBA00004651"/>
    </source>
</evidence>
<evidence type="ECO:0000256" key="5">
    <source>
        <dbReference type="ARBA" id="ARBA00023136"/>
    </source>
</evidence>
<feature type="transmembrane region" description="Helical" evidence="6">
    <location>
        <begin position="401"/>
        <end position="420"/>
    </location>
</feature>
<feature type="transmembrane region" description="Helical" evidence="6">
    <location>
        <begin position="232"/>
        <end position="260"/>
    </location>
</feature>
<dbReference type="PANTHER" id="PTHR30287">
    <property type="entry name" value="MEMBRANE COMPONENT OF PREDICTED ABC SUPERFAMILY METABOLITE UPTAKE TRANSPORTER"/>
    <property type="match status" value="1"/>
</dbReference>
<dbReference type="EMBL" id="JBHUNF010000004">
    <property type="protein sequence ID" value="MFD2675099.1"/>
    <property type="molecule type" value="Genomic_DNA"/>
</dbReference>
<feature type="domain" description="ABC3 transporter permease C-terminal" evidence="7">
    <location>
        <begin position="627"/>
        <end position="745"/>
    </location>
</feature>
<name>A0ABW5RKP7_9MICO</name>
<feature type="transmembrane region" description="Helical" evidence="6">
    <location>
        <begin position="672"/>
        <end position="695"/>
    </location>
</feature>
<evidence type="ECO:0000256" key="4">
    <source>
        <dbReference type="ARBA" id="ARBA00022989"/>
    </source>
</evidence>
<dbReference type="InterPro" id="IPR038766">
    <property type="entry name" value="Membrane_comp_ABC_pdt"/>
</dbReference>
<feature type="transmembrane region" description="Helical" evidence="6">
    <location>
        <begin position="281"/>
        <end position="306"/>
    </location>
</feature>
<comment type="caution">
    <text evidence="8">The sequence shown here is derived from an EMBL/GenBank/DDBJ whole genome shotgun (WGS) entry which is preliminary data.</text>
</comment>
<evidence type="ECO:0000256" key="6">
    <source>
        <dbReference type="SAM" id="Phobius"/>
    </source>
</evidence>
<evidence type="ECO:0000256" key="2">
    <source>
        <dbReference type="ARBA" id="ARBA00022475"/>
    </source>
</evidence>
<keyword evidence="3 6" id="KW-0812">Transmembrane</keyword>
<reference evidence="9" key="1">
    <citation type="journal article" date="2019" name="Int. J. Syst. Evol. Microbiol.">
        <title>The Global Catalogue of Microorganisms (GCM) 10K type strain sequencing project: providing services to taxonomists for standard genome sequencing and annotation.</title>
        <authorList>
            <consortium name="The Broad Institute Genomics Platform"/>
            <consortium name="The Broad Institute Genome Sequencing Center for Infectious Disease"/>
            <person name="Wu L."/>
            <person name="Ma J."/>
        </authorList>
    </citation>
    <scope>NUCLEOTIDE SEQUENCE [LARGE SCALE GENOMIC DNA]</scope>
    <source>
        <strain evidence="9">TISTR 1511</strain>
    </source>
</reference>
<keyword evidence="9" id="KW-1185">Reference proteome</keyword>
<keyword evidence="5 6" id="KW-0472">Membrane</keyword>
<evidence type="ECO:0000256" key="3">
    <source>
        <dbReference type="ARBA" id="ARBA00022692"/>
    </source>
</evidence>
<evidence type="ECO:0000313" key="9">
    <source>
        <dbReference type="Proteomes" id="UP001597453"/>
    </source>
</evidence>
<feature type="transmembrane region" description="Helical" evidence="6">
    <location>
        <begin position="326"/>
        <end position="350"/>
    </location>
</feature>
<protein>
    <submittedName>
        <fullName evidence="8">FtsX-like permease family protein</fullName>
    </submittedName>
</protein>
<sequence length="753" mass="80013">MLLRRYLRNGASFSLTGLALVIGMLLSIAATLVLVYPNNIHNKTDEYNAPDAISVTERIPTDTKLTHADIDEVEIEDVFSALAKIRFADQDNSLTLVMRDHANDLQFSGRRLLREDPTQHDRPIWLPAVLQSDYALGDDFVVRTAASTTTYQVQGFVETIYGGTPGMGTFFVEINRGDEIPDAIPTSLISVTGDDPADASAAITEALDGRAAEKYQDALDLVVSITGIGASVFAVIFTAFSIILALALVIVLWFVLGNLLRRDLPALGALRAGGYRTSDALRPFVLAFTVAAFTGAAVGVAVSYLLLPGISDALMQQSGISWTPEFSWVTAAIAVVPVVAIVSVVTALVARRIRTLSVLDALEGGRATRGGVDSLPLDRARLPLSEVLGVKLSLRQIGQQFALAGCVLAVAFASCFTFTASTQLLGSADKASDMLLGQIGDIAVSAGQETTVAEIAERVDGFDGIETAVATHVENTRIDGAAALLTVADDIEAWRGPIAHQGRLPVNDNEIAFGGPLAKRFGLEVGDNYTLHWEGGEKEYLVTGIVSTVNGIGLNMFITTEGALRVNPSYAPSDLTILVHEDVEVADVVTDLQAEFADTDATVSNIHDVIGSQVDGFLQMGSVLSLVIGVITGSIVTLMLSLVVVTLIANNRTQFGVFKAIGYTTNQLTRQVVWAFLPTIFLSAVLGAGLAVVGIEPIVAEMMQAIGVSRVSIDDPITMAVLVVVGLTLLGLVICLLTAQRVRKLRPTDLLRA</sequence>
<feature type="transmembrane region" description="Helical" evidence="6">
    <location>
        <begin position="12"/>
        <end position="36"/>
    </location>
</feature>
<dbReference type="Pfam" id="PF02687">
    <property type="entry name" value="FtsX"/>
    <property type="match status" value="2"/>
</dbReference>
<feature type="transmembrane region" description="Helical" evidence="6">
    <location>
        <begin position="717"/>
        <end position="739"/>
    </location>
</feature>
<comment type="subcellular location">
    <subcellularLocation>
        <location evidence="1">Cell membrane</location>
        <topology evidence="1">Multi-pass membrane protein</topology>
    </subcellularLocation>
</comment>
<dbReference type="Proteomes" id="UP001597453">
    <property type="component" value="Unassembled WGS sequence"/>
</dbReference>
<organism evidence="8 9">
    <name type="scientific">Gulosibacter bifidus</name>
    <dbReference type="NCBI Taxonomy" id="272239"/>
    <lineage>
        <taxon>Bacteria</taxon>
        <taxon>Bacillati</taxon>
        <taxon>Actinomycetota</taxon>
        <taxon>Actinomycetes</taxon>
        <taxon>Micrococcales</taxon>
        <taxon>Microbacteriaceae</taxon>
        <taxon>Gulosibacter</taxon>
    </lineage>
</organism>
<dbReference type="InterPro" id="IPR003838">
    <property type="entry name" value="ABC3_permease_C"/>
</dbReference>
<dbReference type="RefSeq" id="WP_159421407.1">
    <property type="nucleotide sequence ID" value="NZ_JBHUNF010000004.1"/>
</dbReference>